<dbReference type="InterPro" id="IPR052517">
    <property type="entry name" value="GlcG_carb_metab_protein"/>
</dbReference>
<dbReference type="SUPFAM" id="SSF143744">
    <property type="entry name" value="GlcG-like"/>
    <property type="match status" value="1"/>
</dbReference>
<dbReference type="InterPro" id="IPR038084">
    <property type="entry name" value="PduO/GlcC-like_sf"/>
</dbReference>
<accession>A0ABZ0PGD1</accession>
<reference evidence="1 2" key="1">
    <citation type="submission" date="2023-11" db="EMBL/GenBank/DDBJ databases">
        <title>Arctic aerobic anoxygenic photoheterotroph Sediminicoccus rosea KRV36 adapts its photosynthesis to long days of polar summer.</title>
        <authorList>
            <person name="Tomasch J."/>
            <person name="Kopejtka K."/>
            <person name="Bily T."/>
            <person name="Gardiner A.T."/>
            <person name="Gardian Z."/>
            <person name="Shivaramu S."/>
            <person name="Koblizek M."/>
            <person name="Engelhardt F."/>
            <person name="Kaftan D."/>
        </authorList>
    </citation>
    <scope>NUCLEOTIDE SEQUENCE [LARGE SCALE GENOMIC DNA]</scope>
    <source>
        <strain evidence="1 2">R-30</strain>
    </source>
</reference>
<dbReference type="InterPro" id="IPR005624">
    <property type="entry name" value="PduO/GlcC-like"/>
</dbReference>
<dbReference type="PANTHER" id="PTHR34309">
    <property type="entry name" value="SLR1406 PROTEIN"/>
    <property type="match status" value="1"/>
</dbReference>
<dbReference type="EMBL" id="CP137852">
    <property type="protein sequence ID" value="WPB84321.1"/>
    <property type="molecule type" value="Genomic_DNA"/>
</dbReference>
<proteinExistence type="predicted"/>
<keyword evidence="2" id="KW-1185">Reference proteome</keyword>
<dbReference type="Pfam" id="PF03928">
    <property type="entry name" value="HbpS-like"/>
    <property type="match status" value="1"/>
</dbReference>
<name>A0ABZ0PGD1_9PROT</name>
<organism evidence="1 2">
    <name type="scientific">Sediminicoccus rosea</name>
    <dbReference type="NCBI Taxonomy" id="1225128"/>
    <lineage>
        <taxon>Bacteria</taxon>
        <taxon>Pseudomonadati</taxon>
        <taxon>Pseudomonadota</taxon>
        <taxon>Alphaproteobacteria</taxon>
        <taxon>Acetobacterales</taxon>
        <taxon>Roseomonadaceae</taxon>
        <taxon>Sediminicoccus</taxon>
    </lineage>
</organism>
<dbReference type="Gene3D" id="3.30.450.150">
    <property type="entry name" value="Haem-degrading domain"/>
    <property type="match status" value="1"/>
</dbReference>
<evidence type="ECO:0000313" key="2">
    <source>
        <dbReference type="Proteomes" id="UP001305521"/>
    </source>
</evidence>
<dbReference type="Proteomes" id="UP001305521">
    <property type="component" value="Chromosome"/>
</dbReference>
<dbReference type="RefSeq" id="WP_318648278.1">
    <property type="nucleotide sequence ID" value="NZ_CP137852.1"/>
</dbReference>
<sequence length="164" mass="16574">MAEGYFLVPVASALRLAEAEAVLDGTLSAARAAGLLPLAVVVLDAGAQLVAFKREDGCGVLRFEIARGKAQAALGMGIGSRVVRDRLKERVAFQAAIAAASDGRFIPVPGGVLILNAAGEAIGAVGVSGDASDRDEYAAIMGIRAAGLGAHPDEPAPGWREAGL</sequence>
<protein>
    <submittedName>
        <fullName evidence="1">Heme-binding protein</fullName>
    </submittedName>
</protein>
<gene>
    <name evidence="1" type="ORF">R9Z33_19760</name>
</gene>
<evidence type="ECO:0000313" key="1">
    <source>
        <dbReference type="EMBL" id="WPB84321.1"/>
    </source>
</evidence>
<dbReference type="PANTHER" id="PTHR34309:SF10">
    <property type="entry name" value="SLR1406 PROTEIN"/>
    <property type="match status" value="1"/>
</dbReference>